<dbReference type="EC" id="2.1.1.-" evidence="4"/>
<proteinExistence type="inferred from homology"/>
<comment type="similarity">
    <text evidence="1 4">Belongs to the methyltransferase superfamily. METL family.</text>
</comment>
<dbReference type="Gene3D" id="3.40.50.150">
    <property type="entry name" value="Vaccinia Virus protein VP39"/>
    <property type="match status" value="1"/>
</dbReference>
<dbReference type="PANTHER" id="PTHR22809:SF5">
    <property type="entry name" value="TRNA N(3)-METHYLCYTIDINE METHYLTRANSFERASE METTL6"/>
    <property type="match status" value="1"/>
</dbReference>
<dbReference type="SUPFAM" id="SSF53335">
    <property type="entry name" value="S-adenosyl-L-methionine-dependent methyltransferases"/>
    <property type="match status" value="1"/>
</dbReference>
<evidence type="ECO:0000313" key="5">
    <source>
        <dbReference type="EMBL" id="KAJ1612535.1"/>
    </source>
</evidence>
<reference evidence="5" key="1">
    <citation type="submission" date="2022-10" db="EMBL/GenBank/DDBJ databases">
        <title>Adaptive evolution leads to modifications in subtelomeric GC content in a zoonotic Cryptosporidium species.</title>
        <authorList>
            <person name="Li J."/>
            <person name="Feng Y."/>
            <person name="Xiao L."/>
        </authorList>
    </citation>
    <scope>NUCLEOTIDE SEQUENCE</scope>
    <source>
        <strain evidence="5">25894</strain>
    </source>
</reference>
<dbReference type="EMBL" id="JAPCXB010000045">
    <property type="protein sequence ID" value="KAJ1612535.1"/>
    <property type="molecule type" value="Genomic_DNA"/>
</dbReference>
<evidence type="ECO:0000256" key="4">
    <source>
        <dbReference type="PIRNR" id="PIRNR037755"/>
    </source>
</evidence>
<dbReference type="Pfam" id="PF13489">
    <property type="entry name" value="Methyltransf_23"/>
    <property type="match status" value="1"/>
</dbReference>
<sequence>MAEKPIKDENPDFYDSDVGRSKMYWSAGSLGNAFFAVRKFDLTEEIIAKAKEVIDSDKDTISEYWKEKYISESVKSWDKFYKRNNVNFFLDRHWIDKEFNELISDDKSMPGSRGPPLLIEFGCGVGNSLIPLLQISKDLHCIGFDCSSRAVSLLQERWSEVLSRSKEAESQGTDAGCTLSREEGTDTGCPFNSLQGSDKHCTRLRGFVFDIVNSDIPTHICPNESADFGLLIFVLSAIHPKHHQDVITRCSKSLKSGAILLFRDYGRYDMAQIRFAKSSKSKITDNFYVRYDGTFAYYFTTQELQTLFEKAGFKTISNNYCLREVVNRKTQVTMQRVWIQAKFAKI</sequence>
<comment type="function">
    <text evidence="4">S-adenosyl-L-methionine-dependent methyltransferase.</text>
</comment>
<accession>A0ABQ8P8K5</accession>
<dbReference type="PIRSF" id="PIRSF037755">
    <property type="entry name" value="Mettl2_prd"/>
    <property type="match status" value="1"/>
</dbReference>
<gene>
    <name evidence="5" type="ORF">OJ252_1239</name>
</gene>
<keyword evidence="2 4" id="KW-0489">Methyltransferase</keyword>
<evidence type="ECO:0000256" key="3">
    <source>
        <dbReference type="ARBA" id="ARBA00022679"/>
    </source>
</evidence>
<evidence type="ECO:0000256" key="1">
    <source>
        <dbReference type="ARBA" id="ARBA00009725"/>
    </source>
</evidence>
<dbReference type="Proteomes" id="UP001071777">
    <property type="component" value="Unassembled WGS sequence"/>
</dbReference>
<protein>
    <recommendedName>
        <fullName evidence="4">tRNA N(3)-methylcytidine methyltransferase</fullName>
        <ecNumber evidence="4">2.1.1.-</ecNumber>
    </recommendedName>
</protein>
<evidence type="ECO:0000256" key="2">
    <source>
        <dbReference type="ARBA" id="ARBA00022603"/>
    </source>
</evidence>
<dbReference type="PANTHER" id="PTHR22809">
    <property type="entry name" value="METHYLTRANSFERASE-RELATED"/>
    <property type="match status" value="1"/>
</dbReference>
<dbReference type="InterPro" id="IPR026113">
    <property type="entry name" value="METTL2/6/8-like"/>
</dbReference>
<dbReference type="GO" id="GO:0032259">
    <property type="term" value="P:methylation"/>
    <property type="evidence" value="ECO:0007669"/>
    <property type="project" value="UniProtKB-KW"/>
</dbReference>
<keyword evidence="6" id="KW-1185">Reference proteome</keyword>
<dbReference type="GO" id="GO:0008168">
    <property type="term" value="F:methyltransferase activity"/>
    <property type="evidence" value="ECO:0007669"/>
    <property type="project" value="UniProtKB-KW"/>
</dbReference>
<organism evidence="5 6">
    <name type="scientific">Cryptosporidium canis</name>
    <dbReference type="NCBI Taxonomy" id="195482"/>
    <lineage>
        <taxon>Eukaryota</taxon>
        <taxon>Sar</taxon>
        <taxon>Alveolata</taxon>
        <taxon>Apicomplexa</taxon>
        <taxon>Conoidasida</taxon>
        <taxon>Coccidia</taxon>
        <taxon>Eucoccidiorida</taxon>
        <taxon>Eimeriorina</taxon>
        <taxon>Cryptosporidiidae</taxon>
        <taxon>Cryptosporidium</taxon>
    </lineage>
</organism>
<evidence type="ECO:0000313" key="6">
    <source>
        <dbReference type="Proteomes" id="UP001071777"/>
    </source>
</evidence>
<keyword evidence="3 4" id="KW-0808">Transferase</keyword>
<name>A0ABQ8P8K5_9CRYT</name>
<comment type="caution">
    <text evidence="5">The sequence shown here is derived from an EMBL/GenBank/DDBJ whole genome shotgun (WGS) entry which is preliminary data.</text>
</comment>
<dbReference type="InterPro" id="IPR029063">
    <property type="entry name" value="SAM-dependent_MTases_sf"/>
</dbReference>